<keyword evidence="3" id="KW-0804">Transcription</keyword>
<evidence type="ECO:0000313" key="7">
    <source>
        <dbReference type="Proteomes" id="UP000293360"/>
    </source>
</evidence>
<protein>
    <recommendedName>
        <fullName evidence="5">Zn(2)-C6 fungal-type domain-containing protein</fullName>
    </recommendedName>
</protein>
<sequence>MEDSAETERLPKSRQKNCNSCVQAKRRCDRRTPICSRCAEKKIACVYGKAKVASQPDKEEFEPSFPSIESLGFGSPACTPFAPGRSPDANYIGIMPIYSQLGVATTATESMQGHVVDATVYGDMSMDPFIDLMGNNITPTQDQWLVQIEQEPMSERPSSPADEEVIRSYDKMVDFCGHMAPWHLYDSNTPLHYIVARVKGFITDVATRNATPFLHRYLYRDHTPQCVLSCFAANVLYANRTQANTAMVMLALHSSVRGLMDAEAGRNAATPVEKLARTQALFLYQIIRLLDGDVILRAQGERDIPLLQKWCDEKAATKRVGGKDSLVSLTIPLLTSFAAVRDGYSQNLNYSFEHFLEYGRGEDVDEFAEILLSVYMGVDATSEFISAKNTNG</sequence>
<feature type="domain" description="Zn(2)-C6 fungal-type" evidence="5">
    <location>
        <begin position="17"/>
        <end position="47"/>
    </location>
</feature>
<dbReference type="CDD" id="cd00067">
    <property type="entry name" value="GAL4"/>
    <property type="match status" value="1"/>
</dbReference>
<dbReference type="GO" id="GO:0000981">
    <property type="term" value="F:DNA-binding transcription factor activity, RNA polymerase II-specific"/>
    <property type="evidence" value="ECO:0007669"/>
    <property type="project" value="InterPro"/>
</dbReference>
<dbReference type="EMBL" id="QJNU01000073">
    <property type="protein sequence ID" value="RYP08072.1"/>
    <property type="molecule type" value="Genomic_DNA"/>
</dbReference>
<dbReference type="AlphaFoldDB" id="A0A4Q4TNH7"/>
<keyword evidence="2" id="KW-0238">DNA-binding</keyword>
<dbReference type="PANTHER" id="PTHR31069:SF32">
    <property type="entry name" value="ARGININE METABOLISM REGULATION PROTEIN II"/>
    <property type="match status" value="1"/>
</dbReference>
<name>A0A4Q4TNH7_9PEZI</name>
<dbReference type="PROSITE" id="PS50048">
    <property type="entry name" value="ZN2_CY6_FUNGAL_2"/>
    <property type="match status" value="1"/>
</dbReference>
<dbReference type="PANTHER" id="PTHR31069">
    <property type="entry name" value="OLEATE-ACTIVATED TRANSCRIPTION FACTOR 1-RELATED"/>
    <property type="match status" value="1"/>
</dbReference>
<accession>A0A4Q4TNH7</accession>
<dbReference type="GO" id="GO:0008270">
    <property type="term" value="F:zinc ion binding"/>
    <property type="evidence" value="ECO:0007669"/>
    <property type="project" value="InterPro"/>
</dbReference>
<evidence type="ECO:0000256" key="4">
    <source>
        <dbReference type="ARBA" id="ARBA00023242"/>
    </source>
</evidence>
<dbReference type="Pfam" id="PF00172">
    <property type="entry name" value="Zn_clus"/>
    <property type="match status" value="1"/>
</dbReference>
<dbReference type="InterPro" id="IPR050675">
    <property type="entry name" value="OAF3"/>
</dbReference>
<gene>
    <name evidence="6" type="ORF">DL764_002112</name>
</gene>
<dbReference type="OrthoDB" id="9930022at2759"/>
<dbReference type="InterPro" id="IPR036864">
    <property type="entry name" value="Zn2-C6_fun-type_DNA-bd_sf"/>
</dbReference>
<organism evidence="6 7">
    <name type="scientific">Monosporascus ibericus</name>
    <dbReference type="NCBI Taxonomy" id="155417"/>
    <lineage>
        <taxon>Eukaryota</taxon>
        <taxon>Fungi</taxon>
        <taxon>Dikarya</taxon>
        <taxon>Ascomycota</taxon>
        <taxon>Pezizomycotina</taxon>
        <taxon>Sordariomycetes</taxon>
        <taxon>Xylariomycetidae</taxon>
        <taxon>Xylariales</taxon>
        <taxon>Xylariales incertae sedis</taxon>
        <taxon>Monosporascus</taxon>
    </lineage>
</organism>
<comment type="caution">
    <text evidence="6">The sequence shown here is derived from an EMBL/GenBank/DDBJ whole genome shotgun (WGS) entry which is preliminary data.</text>
</comment>
<dbReference type="Proteomes" id="UP000293360">
    <property type="component" value="Unassembled WGS sequence"/>
</dbReference>
<reference evidence="6 7" key="1">
    <citation type="submission" date="2018-06" db="EMBL/GenBank/DDBJ databases">
        <title>Complete Genomes of Monosporascus.</title>
        <authorList>
            <person name="Robinson A.J."/>
            <person name="Natvig D.O."/>
        </authorList>
    </citation>
    <scope>NUCLEOTIDE SEQUENCE [LARGE SCALE GENOMIC DNA]</scope>
    <source>
        <strain evidence="6 7">CBS 110550</strain>
    </source>
</reference>
<evidence type="ECO:0000259" key="5">
    <source>
        <dbReference type="PROSITE" id="PS50048"/>
    </source>
</evidence>
<dbReference type="Gene3D" id="4.10.240.10">
    <property type="entry name" value="Zn(2)-C6 fungal-type DNA-binding domain"/>
    <property type="match status" value="1"/>
</dbReference>
<evidence type="ECO:0000256" key="3">
    <source>
        <dbReference type="ARBA" id="ARBA00023163"/>
    </source>
</evidence>
<evidence type="ECO:0000256" key="2">
    <source>
        <dbReference type="ARBA" id="ARBA00023125"/>
    </source>
</evidence>
<dbReference type="STRING" id="155417.A0A4Q4TNH7"/>
<dbReference type="InterPro" id="IPR001138">
    <property type="entry name" value="Zn2Cys6_DnaBD"/>
</dbReference>
<keyword evidence="7" id="KW-1185">Reference proteome</keyword>
<dbReference type="GO" id="GO:0003677">
    <property type="term" value="F:DNA binding"/>
    <property type="evidence" value="ECO:0007669"/>
    <property type="project" value="UniProtKB-KW"/>
</dbReference>
<keyword evidence="1" id="KW-0805">Transcription regulation</keyword>
<keyword evidence="4" id="KW-0539">Nucleus</keyword>
<evidence type="ECO:0000313" key="6">
    <source>
        <dbReference type="EMBL" id="RYP08072.1"/>
    </source>
</evidence>
<dbReference type="SUPFAM" id="SSF57701">
    <property type="entry name" value="Zn2/Cys6 DNA-binding domain"/>
    <property type="match status" value="1"/>
</dbReference>
<proteinExistence type="predicted"/>
<evidence type="ECO:0000256" key="1">
    <source>
        <dbReference type="ARBA" id="ARBA00023015"/>
    </source>
</evidence>